<proteinExistence type="predicted"/>
<reference evidence="1" key="1">
    <citation type="submission" date="2020-05" db="EMBL/GenBank/DDBJ databases">
        <authorList>
            <person name="Chiriac C."/>
            <person name="Salcher M."/>
            <person name="Ghai R."/>
            <person name="Kavagutti S V."/>
        </authorList>
    </citation>
    <scope>NUCLEOTIDE SEQUENCE</scope>
</reference>
<protein>
    <submittedName>
        <fullName evidence="1">Unannotated protein</fullName>
    </submittedName>
</protein>
<accession>A0A6J6B633</accession>
<name>A0A6J6B633_9ZZZZ</name>
<dbReference type="EMBL" id="CAEZSB010000053">
    <property type="protein sequence ID" value="CAB4533743.1"/>
    <property type="molecule type" value="Genomic_DNA"/>
</dbReference>
<gene>
    <name evidence="1" type="ORF">UFOPK1395_00626</name>
</gene>
<evidence type="ECO:0000313" key="1">
    <source>
        <dbReference type="EMBL" id="CAB4533743.1"/>
    </source>
</evidence>
<dbReference type="AlphaFoldDB" id="A0A6J6B633"/>
<organism evidence="1">
    <name type="scientific">freshwater metagenome</name>
    <dbReference type="NCBI Taxonomy" id="449393"/>
    <lineage>
        <taxon>unclassified sequences</taxon>
        <taxon>metagenomes</taxon>
        <taxon>ecological metagenomes</taxon>
    </lineage>
</organism>
<sequence length="255" mass="28041">MKKYVSVFLTLALLSNTYPAVAQEKVLNFQSQHMNWNVKIKSDGNTPLLTSTSYYISTSALATSSPIFRQRDPDSPFCIFRPVIDGWEYGYGEFLTNLEFTLEVNGRPIQISDPETEGGKNVVMDVFTLGGRALPPNENDNYFSPKIGVVERDPIVMAFSTAGEYTLRYKVTTSQSQEAEFVNGCDGYSGGQDIESTRGSVYLGKVISKSEYEASKKSTTPTPKPKATSITCVKGKSKLTVSGVKPICPTGYKKI</sequence>